<gene>
    <name evidence="2" type="ORF">BLL40_10010</name>
</gene>
<dbReference type="EMBL" id="MRWQ01000008">
    <property type="protein sequence ID" value="OKL36238.1"/>
    <property type="molecule type" value="Genomic_DNA"/>
</dbReference>
<evidence type="ECO:0000259" key="1">
    <source>
        <dbReference type="PROSITE" id="PS51766"/>
    </source>
</evidence>
<dbReference type="Pfam" id="PF12733">
    <property type="entry name" value="Cadherin-like"/>
    <property type="match status" value="1"/>
</dbReference>
<dbReference type="STRING" id="1714354.BLL40_10010"/>
<dbReference type="RefSeq" id="WP_073711775.1">
    <property type="nucleotide sequence ID" value="NZ_MRWQ01000008.1"/>
</dbReference>
<accession>A0A1Q5P217</accession>
<dbReference type="InterPro" id="IPR036439">
    <property type="entry name" value="Dockerin_dom_sf"/>
</dbReference>
<dbReference type="GO" id="GO:0000272">
    <property type="term" value="P:polysaccharide catabolic process"/>
    <property type="evidence" value="ECO:0007669"/>
    <property type="project" value="InterPro"/>
</dbReference>
<name>A0A1Q5P217_9BACI</name>
<protein>
    <recommendedName>
        <fullName evidence="1">Dockerin domain-containing protein</fullName>
    </recommendedName>
</protein>
<dbReference type="Gene3D" id="1.10.1330.10">
    <property type="entry name" value="Dockerin domain"/>
    <property type="match status" value="1"/>
</dbReference>
<proteinExistence type="predicted"/>
<comment type="caution">
    <text evidence="2">The sequence shown here is derived from an EMBL/GenBank/DDBJ whole genome shotgun (WGS) entry which is preliminary data.</text>
</comment>
<evidence type="ECO:0000313" key="3">
    <source>
        <dbReference type="Proteomes" id="UP000186524"/>
    </source>
</evidence>
<dbReference type="InterPro" id="IPR025883">
    <property type="entry name" value="Cadherin-like_domain"/>
</dbReference>
<dbReference type="GO" id="GO:0004553">
    <property type="term" value="F:hydrolase activity, hydrolyzing O-glycosyl compounds"/>
    <property type="evidence" value="ECO:0007669"/>
    <property type="project" value="InterPro"/>
</dbReference>
<dbReference type="PROSITE" id="PS51766">
    <property type="entry name" value="DOCKERIN"/>
    <property type="match status" value="1"/>
</dbReference>
<keyword evidence="3" id="KW-1185">Reference proteome</keyword>
<reference evidence="2 3" key="1">
    <citation type="submission" date="2016-12" db="EMBL/GenBank/DDBJ databases">
        <title>Domibacillus sp. SAOS 44 whole genome sequencing.</title>
        <authorList>
            <person name="Verma A."/>
            <person name="Krishnamurthi S."/>
        </authorList>
    </citation>
    <scope>NUCLEOTIDE SEQUENCE [LARGE SCALE GENOMIC DNA]</scope>
    <source>
        <strain evidence="2 3">SAOS 44</strain>
    </source>
</reference>
<sequence>MRINKKSSVITIVLTILLLVQIIGPAYILAEENGTKAAVSSSIQETMVHTYSQNTWAWNSLATGPNGEIYLTHKISSTEIAIKKWNGSAWSSLPSVKTSMTGDTGFSDSLDLAVDASGKLHLVFKHYIGSGVTSKRGVKYGVYNGTSWSFSEVEAYSHPSGGRNFYDPALDVDSQGHAHIVYKYVDTSYYARYATNKSGAWQINNIAVGTSAIDEVHKPGVQVDGNDVIHLSYVKEDNQNNYYGNFYYTKKALNDASFPTAQKVVDAVAEKEGYYYSPLAVDSEGNGYFTYSVSNYDSDWNFLSSVSYIQSNVSGIWKREALYTDQVRDTYPVGVYTVDSTLYVLMDSWSADWSENHFFAMADYGAGWITGNKTVKPALVLDSTNELTYLVDSNGHFMLAMLHGNLKKISSLTGTSEDFGLVQALSGNADLSSITLSDGTLSPVFDGEITNYTASVENIVTDVDITSIVSDVAATITVNGSVVASGNAANIPLTVGVNTISVMVTAQDGTTKTYTLVVTRELLKGDGSGDGKVTSADALMVYQAVAGKIQLTDLQKKALDMNNDGKIDATDANLIMKAAVEKK</sequence>
<dbReference type="Pfam" id="PF00404">
    <property type="entry name" value="Dockerin_1"/>
    <property type="match status" value="1"/>
</dbReference>
<evidence type="ECO:0000313" key="2">
    <source>
        <dbReference type="EMBL" id="OKL36238.1"/>
    </source>
</evidence>
<dbReference type="OrthoDB" id="2943036at2"/>
<dbReference type="Proteomes" id="UP000186524">
    <property type="component" value="Unassembled WGS sequence"/>
</dbReference>
<dbReference type="InterPro" id="IPR016134">
    <property type="entry name" value="Dockerin_dom"/>
</dbReference>
<dbReference type="AlphaFoldDB" id="A0A1Q5P217"/>
<dbReference type="SUPFAM" id="SSF63446">
    <property type="entry name" value="Type I dockerin domain"/>
    <property type="match status" value="1"/>
</dbReference>
<organism evidence="2 3">
    <name type="scientific">Domibacillus mangrovi</name>
    <dbReference type="NCBI Taxonomy" id="1714354"/>
    <lineage>
        <taxon>Bacteria</taxon>
        <taxon>Bacillati</taxon>
        <taxon>Bacillota</taxon>
        <taxon>Bacilli</taxon>
        <taxon>Bacillales</taxon>
        <taxon>Bacillaceae</taxon>
        <taxon>Domibacillus</taxon>
    </lineage>
</organism>
<dbReference type="InterPro" id="IPR002105">
    <property type="entry name" value="Dockerin_1_rpt"/>
</dbReference>
<dbReference type="CDD" id="cd14256">
    <property type="entry name" value="Dockerin_I"/>
    <property type="match status" value="1"/>
</dbReference>
<feature type="domain" description="Dockerin" evidence="1">
    <location>
        <begin position="520"/>
        <end position="583"/>
    </location>
</feature>